<comment type="similarity">
    <text evidence="3 8">Belongs to the LTA synthase family.</text>
</comment>
<dbReference type="RefSeq" id="WP_071158393.1">
    <property type="nucleotide sequence ID" value="NZ_CP062790.1"/>
</dbReference>
<evidence type="ECO:0000256" key="3">
    <source>
        <dbReference type="ARBA" id="ARBA00009983"/>
    </source>
</evidence>
<evidence type="ECO:0000259" key="10">
    <source>
        <dbReference type="Pfam" id="PF00884"/>
    </source>
</evidence>
<dbReference type="InterPro" id="IPR000917">
    <property type="entry name" value="Sulfatase_N"/>
</dbReference>
<evidence type="ECO:0000256" key="4">
    <source>
        <dbReference type="ARBA" id="ARBA00022475"/>
    </source>
</evidence>
<organism evidence="11 12">
    <name type="scientific">Cytobacillus oceanisediminis</name>
    <dbReference type="NCBI Taxonomy" id="665099"/>
    <lineage>
        <taxon>Bacteria</taxon>
        <taxon>Bacillati</taxon>
        <taxon>Bacillota</taxon>
        <taxon>Bacilli</taxon>
        <taxon>Bacillales</taxon>
        <taxon>Bacillaceae</taxon>
        <taxon>Cytobacillus</taxon>
    </lineage>
</organism>
<evidence type="ECO:0000256" key="2">
    <source>
        <dbReference type="ARBA" id="ARBA00004936"/>
    </source>
</evidence>
<dbReference type="CDD" id="cd16015">
    <property type="entry name" value="LTA_synthase"/>
    <property type="match status" value="1"/>
</dbReference>
<evidence type="ECO:0000256" key="5">
    <source>
        <dbReference type="ARBA" id="ARBA00022692"/>
    </source>
</evidence>
<feature type="transmembrane region" description="Helical" evidence="9">
    <location>
        <begin position="45"/>
        <end position="63"/>
    </location>
</feature>
<keyword evidence="4 8" id="KW-1003">Cell membrane</keyword>
<evidence type="ECO:0000256" key="6">
    <source>
        <dbReference type="ARBA" id="ARBA00022989"/>
    </source>
</evidence>
<dbReference type="PANTHER" id="PTHR47371:SF3">
    <property type="entry name" value="PHOSPHOGLYCEROL TRANSFERASE I"/>
    <property type="match status" value="1"/>
</dbReference>
<evidence type="ECO:0000256" key="7">
    <source>
        <dbReference type="ARBA" id="ARBA00023136"/>
    </source>
</evidence>
<dbReference type="InterPro" id="IPR012160">
    <property type="entry name" value="LtaS-like"/>
</dbReference>
<evidence type="ECO:0000313" key="11">
    <source>
        <dbReference type="EMBL" id="OHX45303.1"/>
    </source>
</evidence>
<comment type="subcellular location">
    <subcellularLocation>
        <location evidence="1">Cell membrane</location>
        <topology evidence="1">Multi-pass membrane protein</topology>
    </subcellularLocation>
</comment>
<feature type="transmembrane region" description="Helical" evidence="9">
    <location>
        <begin position="152"/>
        <end position="172"/>
    </location>
</feature>
<accession>A0ABX3CNA2</accession>
<dbReference type="PANTHER" id="PTHR47371">
    <property type="entry name" value="LIPOTEICHOIC ACID SYNTHASE"/>
    <property type="match status" value="1"/>
</dbReference>
<dbReference type="InterPro" id="IPR050448">
    <property type="entry name" value="OpgB/LTA_synthase_biosynth"/>
</dbReference>
<evidence type="ECO:0000256" key="9">
    <source>
        <dbReference type="SAM" id="Phobius"/>
    </source>
</evidence>
<gene>
    <name evidence="11" type="ORF">BBV17_23675</name>
</gene>
<feature type="domain" description="Sulfatase N-terminal" evidence="10">
    <location>
        <begin position="242"/>
        <end position="529"/>
    </location>
</feature>
<dbReference type="Gene3D" id="3.40.720.10">
    <property type="entry name" value="Alkaline Phosphatase, subunit A"/>
    <property type="match status" value="1"/>
</dbReference>
<reference evidence="11 12" key="1">
    <citation type="submission" date="2016-07" db="EMBL/GenBank/DDBJ databases">
        <title>Bacillus oceanisediminis whole genome.</title>
        <authorList>
            <person name="Pal Y."/>
            <person name="Verma A."/>
            <person name="Mual P."/>
            <person name="Srinivasan K."/>
        </authorList>
    </citation>
    <scope>NUCLEOTIDE SEQUENCE [LARGE SCALE GENOMIC DNA]</scope>
    <source>
        <strain evidence="11 12">Bhandara28</strain>
    </source>
</reference>
<keyword evidence="5 9" id="KW-0812">Transmembrane</keyword>
<feature type="transmembrane region" description="Helical" evidence="9">
    <location>
        <begin position="70"/>
        <end position="89"/>
    </location>
</feature>
<sequence length="621" mass="71102">MKLIKKHYPALLSLALLTGFFSLCWAFKTFYFIYELELNPHKKLILLSSSGLGAVLAGLLFFSKKRVQTALTLIVYLLFSFLLYADVLYERYYDAILHIQLIQQANQLGDVKDSIASLVYVSDIWYWIDIPAALLVLYVFSRKDRKARHPFIGSAMLAAGTAFILFAAFYPLKDTFSDQYKVSLTGILPAHIYDLSRTYYNQVAAKEITAEEKSELEIIEDYFKEKQELLKASPYYGMFEGKNIIMVQAESLNEFPIGLKVNGKEITPHLNELISISHYYPNIYLQIGRGNTSDAEFVANNSLYPIADMGVYKTYPKNNFISLPQVLKREGYTANAAHGNSPEFWNRRMAYPSQGFDNFYSTEHIKIKENEVIGMGVSDKSMFNQMIDIYKEEEKPFYSFIVSLTNHRPFDLPDKYQSLNLPAEYTETLTGNYLQATHYFDRAIGYFIEKLKEEKIWDDTIFVVYGDHYGPIPKDKDEIHQLLDVSFDQKEQFNVPLIIHHPGQTTAVKNEMTGSQMDIFPTLASLIGIEQPLAHLGSSLDIKKEGFAGFAYETTPYSFYSEQYDYAASHNGVFQDGICTDNKTGEKVSVNACKKTYEQLVKEIQLSEFLLENNLIGELFK</sequence>
<keyword evidence="7 8" id="KW-0472">Membrane</keyword>
<dbReference type="SUPFAM" id="SSF53649">
    <property type="entry name" value="Alkaline phosphatase-like"/>
    <property type="match status" value="1"/>
</dbReference>
<dbReference type="EMBL" id="MBRJ01000036">
    <property type="protein sequence ID" value="OHX45303.1"/>
    <property type="molecule type" value="Genomic_DNA"/>
</dbReference>
<evidence type="ECO:0000256" key="8">
    <source>
        <dbReference type="PIRNR" id="PIRNR005091"/>
    </source>
</evidence>
<comment type="caution">
    <text evidence="11">The sequence shown here is derived from an EMBL/GenBank/DDBJ whole genome shotgun (WGS) entry which is preliminary data.</text>
</comment>
<name>A0ABX3CNA2_9BACI</name>
<protein>
    <recommendedName>
        <fullName evidence="10">Sulfatase N-terminal domain-containing protein</fullName>
    </recommendedName>
</protein>
<dbReference type="Pfam" id="PF00884">
    <property type="entry name" value="Sulfatase"/>
    <property type="match status" value="1"/>
</dbReference>
<keyword evidence="6 9" id="KW-1133">Transmembrane helix</keyword>
<dbReference type="InterPro" id="IPR017850">
    <property type="entry name" value="Alkaline_phosphatase_core_sf"/>
</dbReference>
<dbReference type="Proteomes" id="UP000180194">
    <property type="component" value="Unassembled WGS sequence"/>
</dbReference>
<comment type="pathway">
    <text evidence="2">Cell wall biogenesis; lipoteichoic acid biosynthesis.</text>
</comment>
<dbReference type="Gene3D" id="3.30.1120.170">
    <property type="match status" value="1"/>
</dbReference>
<evidence type="ECO:0000256" key="1">
    <source>
        <dbReference type="ARBA" id="ARBA00004651"/>
    </source>
</evidence>
<evidence type="ECO:0000313" key="12">
    <source>
        <dbReference type="Proteomes" id="UP000180194"/>
    </source>
</evidence>
<keyword evidence="12" id="KW-1185">Reference proteome</keyword>
<dbReference type="PIRSF" id="PIRSF005091">
    <property type="entry name" value="Mmb_sulf_HI1246"/>
    <property type="match status" value="1"/>
</dbReference>
<proteinExistence type="inferred from homology"/>
<feature type="transmembrane region" description="Helical" evidence="9">
    <location>
        <begin position="124"/>
        <end position="140"/>
    </location>
</feature>